<protein>
    <submittedName>
        <fullName evidence="1">Uncharacterized protein</fullName>
    </submittedName>
</protein>
<evidence type="ECO:0000313" key="2">
    <source>
        <dbReference type="Proteomes" id="UP001497444"/>
    </source>
</evidence>
<dbReference type="EMBL" id="OZ020106">
    <property type="protein sequence ID" value="CAK9257781.1"/>
    <property type="molecule type" value="Genomic_DNA"/>
</dbReference>
<dbReference type="InterPro" id="IPR024788">
    <property type="entry name" value="Malectin-like_Carb-bd_dom"/>
</dbReference>
<dbReference type="Gene3D" id="2.60.120.430">
    <property type="entry name" value="Galactose-binding lectin"/>
    <property type="match status" value="2"/>
</dbReference>
<dbReference type="Proteomes" id="UP001497444">
    <property type="component" value="Chromosome 11"/>
</dbReference>
<dbReference type="PANTHER" id="PTHR45631:SF68">
    <property type="entry name" value="REPEAT FAMILY PROTEIN, PUTATIVE, EXPRESSED-RELATED"/>
    <property type="match status" value="1"/>
</dbReference>
<name>A0ABP0VTJ5_9BRYO</name>
<dbReference type="Pfam" id="PF12819">
    <property type="entry name" value="Malectin_like"/>
    <property type="match status" value="1"/>
</dbReference>
<organism evidence="1 2">
    <name type="scientific">Sphagnum jensenii</name>
    <dbReference type="NCBI Taxonomy" id="128206"/>
    <lineage>
        <taxon>Eukaryota</taxon>
        <taxon>Viridiplantae</taxon>
        <taxon>Streptophyta</taxon>
        <taxon>Embryophyta</taxon>
        <taxon>Bryophyta</taxon>
        <taxon>Sphagnophytina</taxon>
        <taxon>Sphagnopsida</taxon>
        <taxon>Sphagnales</taxon>
        <taxon>Sphagnaceae</taxon>
        <taxon>Sphagnum</taxon>
    </lineage>
</organism>
<dbReference type="Pfam" id="PF00560">
    <property type="entry name" value="LRR_1"/>
    <property type="match status" value="3"/>
</dbReference>
<dbReference type="PANTHER" id="PTHR45631">
    <property type="entry name" value="OS07G0107800 PROTEIN-RELATED"/>
    <property type="match status" value="1"/>
</dbReference>
<dbReference type="InterPro" id="IPR032675">
    <property type="entry name" value="LRR_dom_sf"/>
</dbReference>
<evidence type="ECO:0000313" key="1">
    <source>
        <dbReference type="EMBL" id="CAK9257781.1"/>
    </source>
</evidence>
<proteinExistence type="predicted"/>
<keyword evidence="2" id="KW-1185">Reference proteome</keyword>
<dbReference type="InterPro" id="IPR001611">
    <property type="entry name" value="Leu-rich_rpt"/>
</dbReference>
<accession>A0ABP0VTJ5</accession>
<reference evidence="1" key="1">
    <citation type="submission" date="2024-02" db="EMBL/GenBank/DDBJ databases">
        <authorList>
            <consortium name="ELIXIR-Norway"/>
            <consortium name="Elixir Norway"/>
        </authorList>
    </citation>
    <scope>NUCLEOTIDE SEQUENCE</scope>
</reference>
<dbReference type="Gene3D" id="3.80.10.10">
    <property type="entry name" value="Ribonuclease Inhibitor"/>
    <property type="match status" value="1"/>
</dbReference>
<sequence length="592" mass="64825">MQSWLQTVDFSAAVVLTALLLCVYVPLTRAQLPAGSLSIDCGSNTSYTDPTYNITWVPDEPYIYTGQNYDLPSISDSVPLQSLRYFPGNKTKYCYVLPATPNQTYMVRATFFYYDFLSSASAAPPSFNLEIEAELVAVPDFAQTKNITYEVYMSATSVNIYVCLARSRPTDTSVPFISSLELRPLDTATMYTVVQTLGVYMTCIFHVYFGNWTQNVIRYPYDKYDRLWSPAFTVGFEVTEATSITTTSPVNVSGTMDMVPEIVMQNAAYWSTYDLSYQATSIGLGSSSVACYLALYFAEIDPRAVNESRVFDFVVNGELSLGEANISIVNLTGGLYRAYEIQKTHAMLNDTSTIELVRHTDSVLGPILNGVELFQLTGKVGLRTFAADASAIEAIKKHFNLTSWTGDPCVYTPYDWTKCTTDPSPRITAVMLSNLNLTGSIPGALRNLSALTILWLDHNSLVGTIPDSLSALTNLQSLRLNDNEITGSIPAWLTSLNLTNLDLSDNNLTGAIPSGLLQDRNLTYFNYSGNLCLGPNACGPSPAPVPTTGPSHKNKSNIPAIIGATVGGLLVVTAITLVLVRQCRRRPPYISI</sequence>
<dbReference type="SUPFAM" id="SSF52058">
    <property type="entry name" value="L domain-like"/>
    <property type="match status" value="1"/>
</dbReference>
<gene>
    <name evidence="1" type="ORF">CSSPJE1EN1_LOCUS3259</name>
</gene>